<dbReference type="SMART" id="SM00079">
    <property type="entry name" value="PBPe"/>
    <property type="match status" value="1"/>
</dbReference>
<keyword evidence="9 15" id="KW-0472">Membrane</keyword>
<dbReference type="Gene3D" id="3.40.50.2300">
    <property type="match status" value="2"/>
</dbReference>
<evidence type="ECO:0000256" key="4">
    <source>
        <dbReference type="ARBA" id="ARBA00022448"/>
    </source>
</evidence>
<dbReference type="FunFam" id="3.40.190.10:FF:000217">
    <property type="entry name" value="Glutamate receptor"/>
    <property type="match status" value="1"/>
</dbReference>
<comment type="subcellular location">
    <subcellularLocation>
        <location evidence="1">Membrane</location>
        <topology evidence="1">Multi-pass membrane protein</topology>
    </subcellularLocation>
</comment>
<evidence type="ECO:0000256" key="9">
    <source>
        <dbReference type="ARBA" id="ARBA00023136"/>
    </source>
</evidence>
<dbReference type="GO" id="GO:0015276">
    <property type="term" value="F:ligand-gated monoatomic ion channel activity"/>
    <property type="evidence" value="ECO:0007669"/>
    <property type="project" value="InterPro"/>
</dbReference>
<comment type="function">
    <text evidence="14">Glutamate-gated receptor that probably acts as a non-selective cation channel. May be involved in light-signal transduction and calcium homeostasis via the regulation of calcium influx into cells.</text>
</comment>
<dbReference type="Pfam" id="PF00060">
    <property type="entry name" value="Lig_chan"/>
    <property type="match status" value="1"/>
</dbReference>
<dbReference type="CDD" id="cd19990">
    <property type="entry name" value="PBP1_GABAb_receptor_plant"/>
    <property type="match status" value="1"/>
</dbReference>
<dbReference type="EMBL" id="JAJJMB010008995">
    <property type="protein sequence ID" value="KAI3917345.1"/>
    <property type="molecule type" value="Genomic_DNA"/>
</dbReference>
<feature type="transmembrane region" description="Helical" evidence="17">
    <location>
        <begin position="807"/>
        <end position="827"/>
    </location>
</feature>
<evidence type="ECO:0000256" key="7">
    <source>
        <dbReference type="ARBA" id="ARBA00022989"/>
    </source>
</evidence>
<dbReference type="InterPro" id="IPR015683">
    <property type="entry name" value="Ionotropic_Glu_rcpt"/>
</dbReference>
<dbReference type="SUPFAM" id="SSF53850">
    <property type="entry name" value="Periplasmic binding protein-like II"/>
    <property type="match status" value="1"/>
</dbReference>
<dbReference type="PANTHER" id="PTHR34836:SF1">
    <property type="entry name" value="OS09G0428600 PROTEIN"/>
    <property type="match status" value="1"/>
</dbReference>
<evidence type="ECO:0000256" key="5">
    <source>
        <dbReference type="ARBA" id="ARBA00022692"/>
    </source>
</evidence>
<evidence type="ECO:0000313" key="19">
    <source>
        <dbReference type="EMBL" id="KAI3917345.1"/>
    </source>
</evidence>
<feature type="transmembrane region" description="Helical" evidence="17">
    <location>
        <begin position="565"/>
        <end position="587"/>
    </location>
</feature>
<keyword evidence="12 15" id="KW-1071">Ligand-gated ion channel</keyword>
<evidence type="ECO:0000256" key="17">
    <source>
        <dbReference type="SAM" id="Phobius"/>
    </source>
</evidence>
<evidence type="ECO:0000256" key="6">
    <source>
        <dbReference type="ARBA" id="ARBA00022729"/>
    </source>
</evidence>
<keyword evidence="7 17" id="KW-1133">Transmembrane helix</keyword>
<comment type="function">
    <text evidence="15">Glutamate-gated receptor that probably acts as non-selective cation channel.</text>
</comment>
<feature type="disulfide bond" evidence="16">
    <location>
        <begin position="731"/>
        <end position="787"/>
    </location>
</feature>
<keyword evidence="11" id="KW-0325">Glycoprotein</keyword>
<keyword evidence="6" id="KW-0732">Signal</keyword>
<dbReference type="Proteomes" id="UP001202328">
    <property type="component" value="Unassembled WGS sequence"/>
</dbReference>
<evidence type="ECO:0000256" key="11">
    <source>
        <dbReference type="ARBA" id="ARBA00023180"/>
    </source>
</evidence>
<keyword evidence="4 15" id="KW-0813">Transport</keyword>
<dbReference type="Gene3D" id="3.40.190.10">
    <property type="entry name" value="Periplasmic binding protein-like II"/>
    <property type="match status" value="1"/>
</dbReference>
<keyword evidence="5 17" id="KW-0812">Transmembrane</keyword>
<keyword evidence="10 15" id="KW-0675">Receptor</keyword>
<dbReference type="Gene3D" id="1.10.287.70">
    <property type="match status" value="1"/>
</dbReference>
<gene>
    <name evidence="19" type="ORF">MKW98_027264</name>
</gene>
<dbReference type="PIRSF" id="PIRSF037090">
    <property type="entry name" value="Iontro_Glu-like_rcpt_pln"/>
    <property type="match status" value="1"/>
</dbReference>
<dbReference type="FunFam" id="3.40.50.2300:FF:000310">
    <property type="entry name" value="Glutamate receptor"/>
    <property type="match status" value="1"/>
</dbReference>
<keyword evidence="8 15" id="KW-0406">Ion transport</keyword>
<evidence type="ECO:0000256" key="12">
    <source>
        <dbReference type="ARBA" id="ARBA00023286"/>
    </source>
</evidence>
<feature type="transmembrane region" description="Helical" evidence="17">
    <location>
        <begin position="629"/>
        <end position="647"/>
    </location>
</feature>
<evidence type="ECO:0000256" key="14">
    <source>
        <dbReference type="ARBA" id="ARBA00049638"/>
    </source>
</evidence>
<evidence type="ECO:0000256" key="15">
    <source>
        <dbReference type="PIRNR" id="PIRNR037090"/>
    </source>
</evidence>
<evidence type="ECO:0000256" key="10">
    <source>
        <dbReference type="ARBA" id="ARBA00023170"/>
    </source>
</evidence>
<keyword evidence="13 15" id="KW-0407">Ion channel</keyword>
<dbReference type="FunFam" id="3.40.50.2300:FF:000188">
    <property type="entry name" value="Glutamate receptor"/>
    <property type="match status" value="1"/>
</dbReference>
<dbReference type="AlphaFoldDB" id="A0AAD4SSC1"/>
<evidence type="ECO:0000259" key="18">
    <source>
        <dbReference type="SMART" id="SM00079"/>
    </source>
</evidence>
<keyword evidence="20" id="KW-1185">Reference proteome</keyword>
<dbReference type="PANTHER" id="PTHR34836">
    <property type="entry name" value="OS06G0188250 PROTEIN"/>
    <property type="match status" value="1"/>
</dbReference>
<keyword evidence="16" id="KW-1015">Disulfide bond</keyword>
<comment type="similarity">
    <text evidence="2 15">Belongs to the glutamate-gated ion channel (TC 1.A.10.1) family.</text>
</comment>
<dbReference type="InterPro" id="IPR001320">
    <property type="entry name" value="Iontro_rcpt_C"/>
</dbReference>
<evidence type="ECO:0000256" key="13">
    <source>
        <dbReference type="ARBA" id="ARBA00023303"/>
    </source>
</evidence>
<dbReference type="CDD" id="cd13686">
    <property type="entry name" value="GluR_Plant"/>
    <property type="match status" value="1"/>
</dbReference>
<comment type="caution">
    <text evidence="19">The sequence shown here is derived from an EMBL/GenBank/DDBJ whole genome shotgun (WGS) entry which is preliminary data.</text>
</comment>
<evidence type="ECO:0000256" key="8">
    <source>
        <dbReference type="ARBA" id="ARBA00023065"/>
    </source>
</evidence>
<name>A0AAD4SSC1_9MAGN</name>
<proteinExistence type="inferred from homology"/>
<dbReference type="InterPro" id="IPR044440">
    <property type="entry name" value="GABAb_receptor_plant_PBP1"/>
</dbReference>
<dbReference type="FunFam" id="3.40.190.10:FF:000103">
    <property type="entry name" value="Glutamate receptor"/>
    <property type="match status" value="1"/>
</dbReference>
<evidence type="ECO:0000313" key="20">
    <source>
        <dbReference type="Proteomes" id="UP001202328"/>
    </source>
</evidence>
<dbReference type="Pfam" id="PF01094">
    <property type="entry name" value="ANF_receptor"/>
    <property type="match status" value="1"/>
</dbReference>
<feature type="transmembrane region" description="Helical" evidence="17">
    <location>
        <begin position="599"/>
        <end position="617"/>
    </location>
</feature>
<accession>A0AAD4SSC1</accession>
<dbReference type="GO" id="GO:0016020">
    <property type="term" value="C:membrane"/>
    <property type="evidence" value="ECO:0007669"/>
    <property type="project" value="UniProtKB-SubCell"/>
</dbReference>
<comment type="subunit">
    <text evidence="3">May form heteromers.</text>
</comment>
<sequence length="930" mass="104511">MAVSQNTTTTIPFDVGVILDFSSSVEMTSMVSITIALTDFYATHNFYKTRIVLHTRDSKNDNVHAASAALDLMRHKNVKVIIVPERSVQTSFVVDLGEKAQVPIIYFPAFCPSVSSSRSSNYFIRTSQKNETSQARAITAIIQGLAWKEIVFIHEDTEYGNGFRPYLISAFQEFDAQVPFRTVISPSATDAQILMELDKLMKLQPRVFIVHMKPSLGSRLFLMAQEANMMSEGYAWIITDSMTNFLNSMNSSVIKTMQGVIGVSPYVPESKELHTLRIKWRRKVLREDTSGTEIADLSIHDLWAYDTIWALAMTAEKFRFNIDTPFQRPEPIDNSDDIAATGVSLIGPKLLQRFHNIRFKGMCGKFHLINGQLQTSVFEIVNVIGKGSKQIGFWTPTHGISRNLSNNNNLSSVYSTSISTLGGVIWPGDSTNVPRGWDISSNGRTLRIIVPLRTGFSDFVKAEINETTNITSVSGYSIDVFNAVMNALPYTVPYEFVPMFSDSYDDMLYQFDLQKFDGVVGDLTIMPKRSLNVDFTLPYTESGISMIVRIKDDEKKNPWVFLKPLSLELWLSALGVFTFTGSVIWVLEHQINGNFRGSISKQLVMIFWFAFSTVVFAHREKVRNDLSRLVLIIWVFVVLVLTSSYTASLSSTLTINQLAVNDLRNGEYIGYQSGSYVKNVLKKLGFDESKLRAYYNEQEYAEALSKGSQKGGVGAIFDEIPYLRLFLSKYCDRYAMIGPTYNTNGFGFVFRKGSLLVGDVSKAITAEDGMDRLSEINLHWFRNQTSCQQPGSTTPLTGLTTDSFRGLFLMSVVTSGFALFIYFYLFLRDNTDIWKNSAGSAENDSIKQRVVNLAIRFYHQADNPITNNIISAADFENEARRRVMDEASGYGIYTSVTDDNIFEDSHQQDVGISSPHYALGGQSFEINLVV</sequence>
<dbReference type="InterPro" id="IPR017103">
    <property type="entry name" value="Iontropic_Glu_rcpt_pln"/>
</dbReference>
<evidence type="ECO:0000256" key="16">
    <source>
        <dbReference type="PIRSR" id="PIRSR037090-50"/>
    </source>
</evidence>
<dbReference type="InterPro" id="IPR001828">
    <property type="entry name" value="ANF_lig-bd_rcpt"/>
</dbReference>
<evidence type="ECO:0000256" key="2">
    <source>
        <dbReference type="ARBA" id="ARBA00008685"/>
    </source>
</evidence>
<evidence type="ECO:0000256" key="1">
    <source>
        <dbReference type="ARBA" id="ARBA00004141"/>
    </source>
</evidence>
<feature type="domain" description="Ionotropic glutamate receptor C-terminal" evidence="18">
    <location>
        <begin position="445"/>
        <end position="783"/>
    </location>
</feature>
<reference evidence="19" key="1">
    <citation type="submission" date="2022-04" db="EMBL/GenBank/DDBJ databases">
        <title>A functionally conserved STORR gene fusion in Papaver species that diverged 16.8 million years ago.</title>
        <authorList>
            <person name="Catania T."/>
        </authorList>
    </citation>
    <scope>NUCLEOTIDE SEQUENCE</scope>
    <source>
        <strain evidence="19">S-188037</strain>
    </source>
</reference>
<dbReference type="FunFam" id="1.10.287.70:FF:000037">
    <property type="entry name" value="Glutamate receptor"/>
    <property type="match status" value="1"/>
</dbReference>
<dbReference type="InterPro" id="IPR028082">
    <property type="entry name" value="Peripla_BP_I"/>
</dbReference>
<evidence type="ECO:0000256" key="3">
    <source>
        <dbReference type="ARBA" id="ARBA00011095"/>
    </source>
</evidence>
<protein>
    <recommendedName>
        <fullName evidence="15">Glutamate receptor</fullName>
    </recommendedName>
</protein>
<organism evidence="19 20">
    <name type="scientific">Papaver atlanticum</name>
    <dbReference type="NCBI Taxonomy" id="357466"/>
    <lineage>
        <taxon>Eukaryota</taxon>
        <taxon>Viridiplantae</taxon>
        <taxon>Streptophyta</taxon>
        <taxon>Embryophyta</taxon>
        <taxon>Tracheophyta</taxon>
        <taxon>Spermatophyta</taxon>
        <taxon>Magnoliopsida</taxon>
        <taxon>Ranunculales</taxon>
        <taxon>Papaveraceae</taxon>
        <taxon>Papaveroideae</taxon>
        <taxon>Papaver</taxon>
    </lineage>
</organism>
<dbReference type="SUPFAM" id="SSF53822">
    <property type="entry name" value="Periplasmic binding protein-like I"/>
    <property type="match status" value="1"/>
</dbReference>